<comment type="caution">
    <text evidence="1">The sequence shown here is derived from an EMBL/GenBank/DDBJ whole genome shotgun (WGS) entry which is preliminary data.</text>
</comment>
<accession>A0A6P0GQ46</accession>
<dbReference type="EMBL" id="JAAGYU010000003">
    <property type="protein sequence ID" value="NEL74857.1"/>
    <property type="molecule type" value="Genomic_DNA"/>
</dbReference>
<dbReference type="RefSeq" id="WP_127170499.1">
    <property type="nucleotide sequence ID" value="NZ_JAJIUT010000028.1"/>
</dbReference>
<gene>
    <name evidence="1" type="ORF">G3W61_01055</name>
</gene>
<reference evidence="1 2" key="1">
    <citation type="submission" date="2019-11" db="EMBL/GenBank/DDBJ databases">
        <title>Genome-resolved metagenomics to study the prevalence of co-infection and intraspecific heterogeneity among plant pathogen metapopulations.</title>
        <authorList>
            <person name="Newberry E."/>
            <person name="Bhandari R."/>
            <person name="Kemble J."/>
            <person name="Sikora E."/>
            <person name="Potnis N."/>
        </authorList>
    </citation>
    <scope>NUCLEOTIDE SEQUENCE [LARGE SCALE GENOMIC DNA]</scope>
    <source>
        <strain evidence="1">Xp_Tom_Tuscaloosa_18b</strain>
    </source>
</reference>
<protein>
    <submittedName>
        <fullName evidence="1">Uncharacterized protein</fullName>
    </submittedName>
</protein>
<organism evidence="1 2">
    <name type="scientific">Xanthomonas perforans</name>
    <dbReference type="NCBI Taxonomy" id="442694"/>
    <lineage>
        <taxon>Bacteria</taxon>
        <taxon>Pseudomonadati</taxon>
        <taxon>Pseudomonadota</taxon>
        <taxon>Gammaproteobacteria</taxon>
        <taxon>Lysobacterales</taxon>
        <taxon>Lysobacteraceae</taxon>
        <taxon>Xanthomonas</taxon>
    </lineage>
</organism>
<proteinExistence type="predicted"/>
<dbReference type="AlphaFoldDB" id="A0A6P0GQ46"/>
<evidence type="ECO:0000313" key="2">
    <source>
        <dbReference type="Proteomes" id="UP000471082"/>
    </source>
</evidence>
<sequence length="213" mass="22682">MAVNKHGQDDAAIPALVGIKPVLGQLDKYGMEGVDWEALVAALEAAQELGCASADEVTRAKDKTLDRDSLLRISKCVDGKWSGGAGTPYKTPARTGGRAMTNPSWWDRAKEKAKSVLNSEIEAHPGRDLVLLVLAVISAFSCAISVCFVYHAKTLGSSASIYLAILSFGLIGTQAFIGACRSLKLHYLWVMIAAVASILLTVMGLWADGTLFN</sequence>
<evidence type="ECO:0000313" key="1">
    <source>
        <dbReference type="EMBL" id="NEL74857.1"/>
    </source>
</evidence>
<name>A0A6P0GQ46_XANPE</name>
<dbReference type="Proteomes" id="UP000471082">
    <property type="component" value="Unassembled WGS sequence"/>
</dbReference>